<organism evidence="2 3">
    <name type="scientific">Rhizobium fredii</name>
    <name type="common">Sinorhizobium fredii</name>
    <dbReference type="NCBI Taxonomy" id="380"/>
    <lineage>
        <taxon>Bacteria</taxon>
        <taxon>Pseudomonadati</taxon>
        <taxon>Pseudomonadota</taxon>
        <taxon>Alphaproteobacteria</taxon>
        <taxon>Hyphomicrobiales</taxon>
        <taxon>Rhizobiaceae</taxon>
        <taxon>Sinorhizobium/Ensifer group</taxon>
        <taxon>Sinorhizobium</taxon>
    </lineage>
</organism>
<accession>A0A2A6M276</accession>
<feature type="compositionally biased region" description="Basic residues" evidence="1">
    <location>
        <begin position="36"/>
        <end position="45"/>
    </location>
</feature>
<dbReference type="AlphaFoldDB" id="A0A2A6M276"/>
<feature type="compositionally biased region" description="Basic and acidic residues" evidence="1">
    <location>
        <begin position="25"/>
        <end position="35"/>
    </location>
</feature>
<sequence>MTIVPPRVPLPRFFFSALLAVAGSGEERPAAEKPCRRIAPRTPKN</sequence>
<protein>
    <submittedName>
        <fullName evidence="2">Uncharacterized protein</fullName>
    </submittedName>
</protein>
<dbReference type="EMBL" id="NWTC01000004">
    <property type="protein sequence ID" value="PDT48755.1"/>
    <property type="molecule type" value="Genomic_DNA"/>
</dbReference>
<proteinExistence type="predicted"/>
<name>A0A2A6M276_RHIFR</name>
<reference evidence="2 3" key="1">
    <citation type="submission" date="2017-09" db="EMBL/GenBank/DDBJ databases">
        <title>Comparative genomics of rhizobia isolated from Phaseolus vulgaris in China.</title>
        <authorList>
            <person name="Tong W."/>
        </authorList>
    </citation>
    <scope>NUCLEOTIDE SEQUENCE [LARGE SCALE GENOMIC DNA]</scope>
    <source>
        <strain evidence="2 3">PCH1</strain>
    </source>
</reference>
<gene>
    <name evidence="2" type="ORF">CO661_06345</name>
</gene>
<evidence type="ECO:0000313" key="3">
    <source>
        <dbReference type="Proteomes" id="UP000220353"/>
    </source>
</evidence>
<evidence type="ECO:0000313" key="2">
    <source>
        <dbReference type="EMBL" id="PDT48755.1"/>
    </source>
</evidence>
<comment type="caution">
    <text evidence="2">The sequence shown here is derived from an EMBL/GenBank/DDBJ whole genome shotgun (WGS) entry which is preliminary data.</text>
</comment>
<evidence type="ECO:0000256" key="1">
    <source>
        <dbReference type="SAM" id="MobiDB-lite"/>
    </source>
</evidence>
<feature type="region of interest" description="Disordered" evidence="1">
    <location>
        <begin position="25"/>
        <end position="45"/>
    </location>
</feature>
<dbReference type="Proteomes" id="UP000220353">
    <property type="component" value="Unassembled WGS sequence"/>
</dbReference>